<evidence type="ECO:0000313" key="4">
    <source>
        <dbReference type="EMBL" id="AKV76753.1"/>
    </source>
</evidence>
<dbReference type="GeneID" id="59457374"/>
<organism evidence="2 5">
    <name type="scientific">Metallosphaera sedula</name>
    <dbReference type="NCBI Taxonomy" id="43687"/>
    <lineage>
        <taxon>Archaea</taxon>
        <taxon>Thermoproteota</taxon>
        <taxon>Thermoprotei</taxon>
        <taxon>Sulfolobales</taxon>
        <taxon>Sulfolobaceae</taxon>
        <taxon>Metallosphaera</taxon>
    </lineage>
</organism>
<dbReference type="RefSeq" id="WP_048806934.1">
    <property type="nucleotide sequence ID" value="NZ_AP019770.1"/>
</dbReference>
<evidence type="ECO:0000313" key="6">
    <source>
        <dbReference type="Proteomes" id="UP000062475"/>
    </source>
</evidence>
<keyword evidence="1" id="KW-0472">Membrane</keyword>
<feature type="transmembrane region" description="Helical" evidence="1">
    <location>
        <begin position="168"/>
        <end position="192"/>
    </location>
</feature>
<keyword evidence="1" id="KW-0812">Transmembrane</keyword>
<dbReference type="OrthoDB" id="44205at2157"/>
<evidence type="ECO:0000313" key="5">
    <source>
        <dbReference type="Proteomes" id="UP000029084"/>
    </source>
</evidence>
<gene>
    <name evidence="2" type="ORF">HA72_1516</name>
    <name evidence="3" type="ORF">MsedA_1538</name>
    <name evidence="4" type="ORF">MsedB_1540</name>
</gene>
<evidence type="ECO:0000313" key="2">
    <source>
        <dbReference type="EMBL" id="AIM27657.1"/>
    </source>
</evidence>
<dbReference type="EMBL" id="CP012172">
    <property type="protein sequence ID" value="AKV74514.1"/>
    <property type="molecule type" value="Genomic_DNA"/>
</dbReference>
<feature type="transmembrane region" description="Helical" evidence="1">
    <location>
        <begin position="108"/>
        <end position="129"/>
    </location>
</feature>
<feature type="transmembrane region" description="Helical" evidence="1">
    <location>
        <begin position="63"/>
        <end position="96"/>
    </location>
</feature>
<sequence>MRNVIEPWGVYVPFIYSAVAYWSLGAMQILLRGGLHPIFMMDGAYLFYVGMMFRLFAPARKYVFGHLVSLILLLSLTPQVIGVGMGVAFLVMMWAVRDVRKYGSKFPINYLVLISPLAGAVSWLTFNLFHDFYTLEVPLLLYVLGVNVGVFSATLGGRALLGKKQVPLIVTILASYFFPPLVNLVSIVYPFLLLRRKSFIAKLNRNAISALVNVSAVTFSGTFGLLMGGLYLLHSFTVGIMTVLLMSCSTYSLARYNYGWEWIVPILLLIDMVTFSGIPWALALAIYLYLIRNALGPFSLKNGVSSRFISPGYSSERQRQQETK</sequence>
<dbReference type="PATRIC" id="fig|43687.5.peg.1645"/>
<dbReference type="Proteomes" id="UP000029084">
    <property type="component" value="Chromosome"/>
</dbReference>
<evidence type="ECO:0000256" key="1">
    <source>
        <dbReference type="SAM" id="Phobius"/>
    </source>
</evidence>
<reference evidence="6 7" key="2">
    <citation type="journal article" date="2015" name="Genome Announc.">
        <title>Complete Genome Sequences of Evolved Arsenate-Resistant Metallosphaera sedula Strains.</title>
        <authorList>
            <person name="Ai C."/>
            <person name="McCarthy S."/>
            <person name="Schackwitz W."/>
            <person name="Martin J."/>
            <person name="Lipzen A."/>
            <person name="Blum P."/>
        </authorList>
    </citation>
    <scope>NUCLEOTIDE SEQUENCE [LARGE SCALE GENOMIC DNA]</scope>
    <source>
        <strain evidence="3 7">ARS50-1</strain>
        <strain evidence="4 6">ARS50-2</strain>
    </source>
</reference>
<feature type="transmembrane region" description="Helical" evidence="1">
    <location>
        <begin position="266"/>
        <end position="291"/>
    </location>
</feature>
<dbReference type="Proteomes" id="UP000062475">
    <property type="component" value="Chromosome"/>
</dbReference>
<feature type="transmembrane region" description="Helical" evidence="1">
    <location>
        <begin position="38"/>
        <end position="57"/>
    </location>
</feature>
<name>A0A088E7H9_9CREN</name>
<accession>A0A088E7H9</accession>
<feature type="transmembrane region" description="Helical" evidence="1">
    <location>
        <begin position="141"/>
        <end position="161"/>
    </location>
</feature>
<dbReference type="EMBL" id="CP008822">
    <property type="protein sequence ID" value="AIM27657.1"/>
    <property type="molecule type" value="Genomic_DNA"/>
</dbReference>
<feature type="transmembrane region" description="Helical" evidence="1">
    <location>
        <begin position="12"/>
        <end position="31"/>
    </location>
</feature>
<reference evidence="2 5" key="1">
    <citation type="journal article" date="2014" name="J. Bacteriol.">
        <title>Role of an Archaeal PitA Transporter in the Copper and Arsenic Resistance of Metallosphaera sedula, an Extreme Thermoacidophile.</title>
        <authorList>
            <person name="McCarthy S."/>
            <person name="Ai C."/>
            <person name="Wheaton G."/>
            <person name="Tevatia R."/>
            <person name="Eckrich V."/>
            <person name="Kelly R."/>
            <person name="Blum P."/>
        </authorList>
    </citation>
    <scope>NUCLEOTIDE SEQUENCE [LARGE SCALE GENOMIC DNA]</scope>
    <source>
        <strain evidence="2 5">CuR1</strain>
    </source>
</reference>
<keyword evidence="1" id="KW-1133">Transmembrane helix</keyword>
<dbReference type="EMBL" id="CP012173">
    <property type="protein sequence ID" value="AKV76753.1"/>
    <property type="molecule type" value="Genomic_DNA"/>
</dbReference>
<protein>
    <submittedName>
        <fullName evidence="2">Uncharacterized protein</fullName>
    </submittedName>
</protein>
<evidence type="ECO:0000313" key="3">
    <source>
        <dbReference type="EMBL" id="AKV74514.1"/>
    </source>
</evidence>
<feature type="transmembrane region" description="Helical" evidence="1">
    <location>
        <begin position="233"/>
        <end position="254"/>
    </location>
</feature>
<dbReference type="Proteomes" id="UP000068832">
    <property type="component" value="Chromosome"/>
</dbReference>
<dbReference type="AlphaFoldDB" id="A0A088E7H9"/>
<proteinExistence type="predicted"/>
<feature type="transmembrane region" description="Helical" evidence="1">
    <location>
        <begin position="207"/>
        <end position="226"/>
    </location>
</feature>
<evidence type="ECO:0000313" key="7">
    <source>
        <dbReference type="Proteomes" id="UP000068832"/>
    </source>
</evidence>